<sequence>MYFQDKPYGYSASLPTAELLLTDISDYGDYTTFTNPYYYQIPLDLTPFDTEFTNSFKEIKIDFEASQAFRNSNKEVNMAKKIKNPISVVVTENDGIHTVRADYGVESDGVHQRRSIDFELLPATINDVMEETIAAINDHEGTTG</sequence>
<feature type="non-terminal residue" evidence="1">
    <location>
        <position position="144"/>
    </location>
</feature>
<gene>
    <name evidence="1" type="ORF">LCGC14_2967060</name>
</gene>
<proteinExistence type="predicted"/>
<reference evidence="1" key="1">
    <citation type="journal article" date="2015" name="Nature">
        <title>Complex archaea that bridge the gap between prokaryotes and eukaryotes.</title>
        <authorList>
            <person name="Spang A."/>
            <person name="Saw J.H."/>
            <person name="Jorgensen S.L."/>
            <person name="Zaremba-Niedzwiedzka K."/>
            <person name="Martijn J."/>
            <person name="Lind A.E."/>
            <person name="van Eijk R."/>
            <person name="Schleper C."/>
            <person name="Guy L."/>
            <person name="Ettema T.J."/>
        </authorList>
    </citation>
    <scope>NUCLEOTIDE SEQUENCE</scope>
</reference>
<name>A0A0F8XAH8_9ZZZZ</name>
<organism evidence="1">
    <name type="scientific">marine sediment metagenome</name>
    <dbReference type="NCBI Taxonomy" id="412755"/>
    <lineage>
        <taxon>unclassified sequences</taxon>
        <taxon>metagenomes</taxon>
        <taxon>ecological metagenomes</taxon>
    </lineage>
</organism>
<dbReference type="AlphaFoldDB" id="A0A0F8XAH8"/>
<dbReference type="EMBL" id="LAZR01060220">
    <property type="protein sequence ID" value="KKK66142.1"/>
    <property type="molecule type" value="Genomic_DNA"/>
</dbReference>
<comment type="caution">
    <text evidence="1">The sequence shown here is derived from an EMBL/GenBank/DDBJ whole genome shotgun (WGS) entry which is preliminary data.</text>
</comment>
<protein>
    <submittedName>
        <fullName evidence="1">Uncharacterized protein</fullName>
    </submittedName>
</protein>
<evidence type="ECO:0000313" key="1">
    <source>
        <dbReference type="EMBL" id="KKK66142.1"/>
    </source>
</evidence>
<accession>A0A0F8XAH8</accession>